<keyword evidence="2" id="KW-0288">FMN</keyword>
<evidence type="ECO:0000256" key="1">
    <source>
        <dbReference type="ARBA" id="ARBA00022630"/>
    </source>
</evidence>
<dbReference type="InterPro" id="IPR050172">
    <property type="entry name" value="SsuD_RutA_monooxygenase"/>
</dbReference>
<dbReference type="InterPro" id="IPR019921">
    <property type="entry name" value="Lucif-like_OxRdtase_Rv2161c"/>
</dbReference>
<keyword evidence="3 6" id="KW-0560">Oxidoreductase</keyword>
<evidence type="ECO:0000256" key="4">
    <source>
        <dbReference type="ARBA" id="ARBA00023033"/>
    </source>
</evidence>
<feature type="domain" description="Luciferase-like" evidence="5">
    <location>
        <begin position="20"/>
        <end position="253"/>
    </location>
</feature>
<dbReference type="InterPro" id="IPR011251">
    <property type="entry name" value="Luciferase-like_dom"/>
</dbReference>
<proteinExistence type="predicted"/>
<dbReference type="InterPro" id="IPR036661">
    <property type="entry name" value="Luciferase-like_sf"/>
</dbReference>
<dbReference type="PANTHER" id="PTHR42847:SF4">
    <property type="entry name" value="ALKANESULFONATE MONOOXYGENASE-RELATED"/>
    <property type="match status" value="1"/>
</dbReference>
<dbReference type="Pfam" id="PF00296">
    <property type="entry name" value="Bac_luciferase"/>
    <property type="match status" value="1"/>
</dbReference>
<dbReference type="SUPFAM" id="SSF51679">
    <property type="entry name" value="Bacterial luciferase-like"/>
    <property type="match status" value="1"/>
</dbReference>
<accession>A0A937W5P7</accession>
<sequence length="315" mass="34475">MVAPALTFGLDVGVYGRLATRDDIFALATLADTSGFDAVWVADHVIFPKTFTSRYPYNASGSFPIDMTQEPLLEPMATMGVLVGATQRVKIGAAVLVMPYRNPVLLGRMLATLDVLSGGRMILGAGVGWLEEEFVALDARPFVARGQVTDEAITIVQRLCQGGEVSFQGEHYHLDPLISHPGSVQRPHPPILIGGTSPAALRRVVRLGNGWLSTGLRPERLAAPLQQLRALWTAQGRGPTELQLYHKLFINLDEARYGADGARETGTGTPAQVREDLRRLVDLGYQSVIVRYRGDDTAAQRQQIQRWLSEVMPHV</sequence>
<dbReference type="PANTHER" id="PTHR42847">
    <property type="entry name" value="ALKANESULFONATE MONOOXYGENASE"/>
    <property type="match status" value="1"/>
</dbReference>
<dbReference type="EMBL" id="VGLS01000633">
    <property type="protein sequence ID" value="MBM3225622.1"/>
    <property type="molecule type" value="Genomic_DNA"/>
</dbReference>
<dbReference type="Gene3D" id="3.20.20.30">
    <property type="entry name" value="Luciferase-like domain"/>
    <property type="match status" value="1"/>
</dbReference>
<evidence type="ECO:0000313" key="6">
    <source>
        <dbReference type="EMBL" id="MBM3225622.1"/>
    </source>
</evidence>
<dbReference type="NCBIfam" id="TIGR03619">
    <property type="entry name" value="F420_Rv2161c"/>
    <property type="match status" value="1"/>
</dbReference>
<dbReference type="GO" id="GO:0008726">
    <property type="term" value="F:alkanesulfonate monooxygenase activity"/>
    <property type="evidence" value="ECO:0007669"/>
    <property type="project" value="TreeGrafter"/>
</dbReference>
<gene>
    <name evidence="6" type="ORF">FJZ47_17735</name>
</gene>
<evidence type="ECO:0000259" key="5">
    <source>
        <dbReference type="Pfam" id="PF00296"/>
    </source>
</evidence>
<comment type="caution">
    <text evidence="6">The sequence shown here is derived from an EMBL/GenBank/DDBJ whole genome shotgun (WGS) entry which is preliminary data.</text>
</comment>
<name>A0A937W5P7_UNCTE</name>
<keyword evidence="1" id="KW-0285">Flavoprotein</keyword>
<reference evidence="6" key="1">
    <citation type="submission" date="2019-03" db="EMBL/GenBank/DDBJ databases">
        <title>Lake Tanganyika Metagenome-Assembled Genomes (MAGs).</title>
        <authorList>
            <person name="Tran P."/>
        </authorList>
    </citation>
    <scope>NUCLEOTIDE SEQUENCE</scope>
    <source>
        <strain evidence="6">K_DeepCast_65m_m2_066</strain>
    </source>
</reference>
<dbReference type="Proteomes" id="UP000712673">
    <property type="component" value="Unassembled WGS sequence"/>
</dbReference>
<keyword evidence="4" id="KW-0503">Monooxygenase</keyword>
<evidence type="ECO:0000313" key="7">
    <source>
        <dbReference type="Proteomes" id="UP000712673"/>
    </source>
</evidence>
<evidence type="ECO:0000256" key="3">
    <source>
        <dbReference type="ARBA" id="ARBA00023002"/>
    </source>
</evidence>
<dbReference type="EC" id="1.-.-.-" evidence="6"/>
<dbReference type="GO" id="GO:0046306">
    <property type="term" value="P:alkanesulfonate catabolic process"/>
    <property type="evidence" value="ECO:0007669"/>
    <property type="project" value="TreeGrafter"/>
</dbReference>
<protein>
    <submittedName>
        <fullName evidence="6">TIGR03619 family F420-dependent LLM class oxidoreductase</fullName>
        <ecNumber evidence="6">1.-.-.-</ecNumber>
    </submittedName>
</protein>
<organism evidence="6 7">
    <name type="scientific">Tectimicrobiota bacterium</name>
    <dbReference type="NCBI Taxonomy" id="2528274"/>
    <lineage>
        <taxon>Bacteria</taxon>
        <taxon>Pseudomonadati</taxon>
        <taxon>Nitrospinota/Tectimicrobiota group</taxon>
        <taxon>Candidatus Tectimicrobiota</taxon>
    </lineage>
</organism>
<evidence type="ECO:0000256" key="2">
    <source>
        <dbReference type="ARBA" id="ARBA00022643"/>
    </source>
</evidence>
<dbReference type="AlphaFoldDB" id="A0A937W5P7"/>